<evidence type="ECO:0000313" key="3">
    <source>
        <dbReference type="EMBL" id="QEE16559.1"/>
    </source>
</evidence>
<keyword evidence="2" id="KW-0812">Transmembrane</keyword>
<reference evidence="3 4" key="2">
    <citation type="journal article" date="2024" name="Int. J. Syst. Evol. Microbiol.">
        <title>Promethearchaeum syntrophicum gen. nov., sp. nov., an anaerobic, obligately syntrophic archaeon, the first isolate of the lineage 'Asgard' archaea, and proposal of the new archaeal phylum Promethearchaeota phyl. nov. and kingdom Promethearchaeati regn. nov.</title>
        <authorList>
            <person name="Imachi H."/>
            <person name="Nobu M.K."/>
            <person name="Kato S."/>
            <person name="Takaki Y."/>
            <person name="Miyazaki M."/>
            <person name="Miyata M."/>
            <person name="Ogawara M."/>
            <person name="Saito Y."/>
            <person name="Sakai S."/>
            <person name="Tahara Y.O."/>
            <person name="Takano Y."/>
            <person name="Tasumi E."/>
            <person name="Uematsu K."/>
            <person name="Yoshimura T."/>
            <person name="Itoh T."/>
            <person name="Ohkuma M."/>
            <person name="Takai K."/>
        </authorList>
    </citation>
    <scope>NUCLEOTIDE SEQUENCE [LARGE SCALE GENOMIC DNA]</scope>
    <source>
        <strain evidence="3 4">MK-D1</strain>
    </source>
</reference>
<evidence type="ECO:0000256" key="2">
    <source>
        <dbReference type="SAM" id="Phobius"/>
    </source>
</evidence>
<name>A0A5B9DBD4_9ARCH</name>
<dbReference type="RefSeq" id="WP_147663433.1">
    <property type="nucleotide sequence ID" value="NZ_CP042905.2"/>
</dbReference>
<organism evidence="3 4">
    <name type="scientific">Promethearchaeum syntrophicum</name>
    <dbReference type="NCBI Taxonomy" id="2594042"/>
    <lineage>
        <taxon>Archaea</taxon>
        <taxon>Promethearchaeati</taxon>
        <taxon>Promethearchaeota</taxon>
        <taxon>Promethearchaeia</taxon>
        <taxon>Promethearchaeales</taxon>
        <taxon>Promethearchaeaceae</taxon>
        <taxon>Promethearchaeum</taxon>
    </lineage>
</organism>
<keyword evidence="2" id="KW-1133">Transmembrane helix</keyword>
<feature type="coiled-coil region" evidence="1">
    <location>
        <begin position="492"/>
        <end position="519"/>
    </location>
</feature>
<keyword evidence="2" id="KW-0472">Membrane</keyword>
<evidence type="ECO:0000313" key="4">
    <source>
        <dbReference type="Proteomes" id="UP000321408"/>
    </source>
</evidence>
<protein>
    <submittedName>
        <fullName evidence="3">Uncharacterized protein</fullName>
    </submittedName>
</protein>
<feature type="transmembrane region" description="Helical" evidence="2">
    <location>
        <begin position="1425"/>
        <end position="1449"/>
    </location>
</feature>
<sequence>MGKKKKNQVNNTDSSIYEIFSEFKSPDWNPFPFQTQFHEVFIPNESEIKNLINPFRTKLKYQKLKTIYWYLLLVKYSQITVSEQEYNLYEDLLSNEIETENSIGFYDVIELLNSSGKKKIKRKDKTYPDIFSTFYALAALKYIGRLSEYLLSEEERKRKKLVKFLDSLVENSQIYHCFNPQCKICRQTPEPEIIFYIFLCYDLLGIHPRNRSTLFIPLLKNSKNQNRYNSFRLLSLRYLSSKTYIKEDDLIKLHKIQQSDGGFEDVDNTFWIGQTFKAYEWLIPFQAGPIFSYLVRNINAISKNNSSPNEFSNQIVKISQAVVLMTGIFELLTNEIEELLFTNMPAEMVIDLDTLSIHGGLKGAEEAVIKYINSKYSLTLEIFKNEERFGDYLSGLQYPHRDHARELCRIIQNQPQLDIKAFRKYYNKGRYKKDRIDDNSVISLISDMKKQHFFDGQIIKRNRLFSTNIIFNRDRFIKNVIVSNRIVKYSDLKFEKERLNEVSKNIFNMTREMEESSQNIMLEVESLIIASQIELAEERLRFNIKYNITKALFFEENIKSFQEEFKIIRVKALLSPLIDKWNKIYSNLQRNFSNISNVLSIKIDELKEEQEQYQLSCQLEQHVNHKIHFVIEEFDNFQKIFRSNLESNYSREVVLSLLSALNRLEETVSKSDQGIQKKSFHITNKATEVSSLRQKVINLWVSNLKEFQNSTNYYHLGFSLWKEKISLLGKKDDEIIKYLDLIKQNTKDLISKKKYKSALSTIERKFIDISKDIESFSQSLKKEIDKYYKKNRKLGPLIQNIITEWGLIRNRLENSSQDMQFDLQNSVEMDKKKYKIEMFRLSVEKEITKTRQNFIEFERNLNSMIQRGQCNQQSFDEKYSKLEINISNIKGKLEKQLLTLKKSFTIEVAEINSIWGHWEEFINDSNQNLLNLKEKYLDEEVLSTIFKYAKEQKTNYITLFIIAKFLTENEKILKDRIINLINSDRINARLIDETPVKIELHNTIWRMNERLTMYTDVIFRDLEVRFTKYQRYYENSIINNQFLRDVSQIQAMTTNFNEKLTEISENYDDFLKQNRIDIEFQLLKENSQNFRKKIKDYDSIIKDMKIACEKTSDYDSFLNSRLLFLERNIINSEISRINQELKSRDKIDYKSNVEWLKTQKNLFKSKMMKLSSEIENFKKSNALDFPQTASIIADLEKNFNSSKQEFIEKYHITIDDISDKLNALDLKKLGNQIEEVIKNKQDDLNQILSSYNLEIRNKIRSKDYFSAAKKITKFLLIDKNLKTFDKEIKSINKNLISKNKVWEIKGKIVLEEWNRYKEYFQDTIKSQYIALQTELILQYTLFAVKALKGNFIPLNKIVQDLNIKHETIQHTLMGLIGDNILKGRIHLTYDIYLESDSADFDDDTIAALDITRSSNVKFYLLLQRIANVFSLIAPLLAAIASILTIVFYLTKFAEFEPIVIFIAAFIVIISIIIFIWLRKGKSKAMKGNLI</sequence>
<accession>A0A5B9DBD4</accession>
<dbReference type="KEGG" id="psyt:DSAG12_02389"/>
<dbReference type="GeneID" id="41330377"/>
<keyword evidence="1" id="KW-0175">Coiled coil</keyword>
<evidence type="ECO:0000256" key="1">
    <source>
        <dbReference type="SAM" id="Coils"/>
    </source>
</evidence>
<reference evidence="3 4" key="1">
    <citation type="journal article" date="2020" name="Nature">
        <title>Isolation of an archaeon at the prokaryote-eukaryote interface.</title>
        <authorList>
            <person name="Imachi H."/>
            <person name="Nobu M.K."/>
            <person name="Nakahara N."/>
            <person name="Morono Y."/>
            <person name="Ogawara M."/>
            <person name="Takaki Y."/>
            <person name="Takano Y."/>
            <person name="Uematsu K."/>
            <person name="Ikuta T."/>
            <person name="Ito M."/>
            <person name="Matsui Y."/>
            <person name="Miyazaki M."/>
            <person name="Murata K."/>
            <person name="Saito Y."/>
            <person name="Sakai S."/>
            <person name="Song C."/>
            <person name="Tasumi E."/>
            <person name="Yamanaka Y."/>
            <person name="Yamaguchi T."/>
            <person name="Kamagata Y."/>
            <person name="Tamaki H."/>
            <person name="Takai K."/>
        </authorList>
    </citation>
    <scope>NUCLEOTIDE SEQUENCE [LARGE SCALE GENOMIC DNA]</scope>
    <source>
        <strain evidence="3 4">MK-D1</strain>
    </source>
</reference>
<dbReference type="Proteomes" id="UP000321408">
    <property type="component" value="Chromosome"/>
</dbReference>
<feature type="transmembrane region" description="Helical" evidence="2">
    <location>
        <begin position="1455"/>
        <end position="1477"/>
    </location>
</feature>
<keyword evidence="4" id="KW-1185">Reference proteome</keyword>
<gene>
    <name evidence="3" type="ORF">DSAG12_02389</name>
</gene>
<proteinExistence type="predicted"/>
<dbReference type="EMBL" id="CP042905">
    <property type="protein sequence ID" value="QEE16559.1"/>
    <property type="molecule type" value="Genomic_DNA"/>
</dbReference>